<keyword evidence="2" id="KW-1185">Reference proteome</keyword>
<protein>
    <submittedName>
        <fullName evidence="1">Uncharacterized protein</fullName>
    </submittedName>
</protein>
<evidence type="ECO:0000313" key="2">
    <source>
        <dbReference type="Proteomes" id="UP001500822"/>
    </source>
</evidence>
<accession>A0ABP8ZL92</accession>
<dbReference type="EMBL" id="BAABIE010000037">
    <property type="protein sequence ID" value="GAA4759542.1"/>
    <property type="molecule type" value="Genomic_DNA"/>
</dbReference>
<proteinExistence type="predicted"/>
<dbReference type="RefSeq" id="WP_345314493.1">
    <property type="nucleotide sequence ID" value="NZ_BAABIE010000037.1"/>
</dbReference>
<gene>
    <name evidence="1" type="ORF">GCM10023217_34850</name>
</gene>
<name>A0ABP8ZL92_9ACTN</name>
<organism evidence="1 2">
    <name type="scientific">Gordonia alkaliphila</name>
    <dbReference type="NCBI Taxonomy" id="1053547"/>
    <lineage>
        <taxon>Bacteria</taxon>
        <taxon>Bacillati</taxon>
        <taxon>Actinomycetota</taxon>
        <taxon>Actinomycetes</taxon>
        <taxon>Mycobacteriales</taxon>
        <taxon>Gordoniaceae</taxon>
        <taxon>Gordonia</taxon>
    </lineage>
</organism>
<evidence type="ECO:0000313" key="1">
    <source>
        <dbReference type="EMBL" id="GAA4759542.1"/>
    </source>
</evidence>
<sequence>MTQQPMGFTESEFRVFSDLFVFWGERHAEIDATPAWSGIWPEVPDQFPAPELSARSPGGDPGYIIRREGRAVRQYWLERGSLFEEGEYGEFAEAMKAMATGLASGYRRSKGYEQLFFKPEGTMSDGVEIACVDGREVYRIIGGDPGRYIPVDGVRNGLDPYLLTHSLDQVNADLLRP</sequence>
<reference evidence="2" key="1">
    <citation type="journal article" date="2019" name="Int. J. Syst. Evol. Microbiol.">
        <title>The Global Catalogue of Microorganisms (GCM) 10K type strain sequencing project: providing services to taxonomists for standard genome sequencing and annotation.</title>
        <authorList>
            <consortium name="The Broad Institute Genomics Platform"/>
            <consortium name="The Broad Institute Genome Sequencing Center for Infectious Disease"/>
            <person name="Wu L."/>
            <person name="Ma J."/>
        </authorList>
    </citation>
    <scope>NUCLEOTIDE SEQUENCE [LARGE SCALE GENOMIC DNA]</scope>
    <source>
        <strain evidence="2">JCM 18077</strain>
    </source>
</reference>
<dbReference type="Proteomes" id="UP001500822">
    <property type="component" value="Unassembled WGS sequence"/>
</dbReference>
<comment type="caution">
    <text evidence="1">The sequence shown here is derived from an EMBL/GenBank/DDBJ whole genome shotgun (WGS) entry which is preliminary data.</text>
</comment>